<gene>
    <name evidence="2" type="ORF">B0T20DRAFT_10684</name>
</gene>
<evidence type="ECO:0000256" key="1">
    <source>
        <dbReference type="SAM" id="SignalP"/>
    </source>
</evidence>
<proteinExistence type="predicted"/>
<sequence>MSGLFDLFTLSTLFSFRLLFPFFSGNGAFFFSGNRPLTDTKILLLRFSPSTNNKNKKKLGHNDEIILAYFFRKSPTTRLSSTDLVLEFWKQQLPIQLCPTRFFLPTSGELDTFGWSLGFSKNT</sequence>
<evidence type="ECO:0000313" key="2">
    <source>
        <dbReference type="EMBL" id="KAK3402912.1"/>
    </source>
</evidence>
<comment type="caution">
    <text evidence="2">The sequence shown here is derived from an EMBL/GenBank/DDBJ whole genome shotgun (WGS) entry which is preliminary data.</text>
</comment>
<reference evidence="2" key="2">
    <citation type="submission" date="2023-07" db="EMBL/GenBank/DDBJ databases">
        <authorList>
            <consortium name="Lawrence Berkeley National Laboratory"/>
            <person name="Haridas S."/>
            <person name="Hensen N."/>
            <person name="Bonometti L."/>
            <person name="Westerberg I."/>
            <person name="Brannstrom I.O."/>
            <person name="Guillou S."/>
            <person name="Cros-Aarteil S."/>
            <person name="Calhoun S."/>
            <person name="Kuo A."/>
            <person name="Mondo S."/>
            <person name="Pangilinan J."/>
            <person name="Riley R."/>
            <person name="LaButti K."/>
            <person name="Andreopoulos B."/>
            <person name="Lipzen A."/>
            <person name="Chen C."/>
            <person name="Yanf M."/>
            <person name="Daum C."/>
            <person name="Ng V."/>
            <person name="Clum A."/>
            <person name="Steindorff A."/>
            <person name="Ohm R."/>
            <person name="Martin F."/>
            <person name="Silar P."/>
            <person name="Natvig D."/>
            <person name="Lalanne C."/>
            <person name="Gautier V."/>
            <person name="Ament-velasquez S.L."/>
            <person name="Kruys A."/>
            <person name="Hutchinson M.I."/>
            <person name="Powell A.J."/>
            <person name="Barry K."/>
            <person name="Miller A.N."/>
            <person name="Grigoriev I.V."/>
            <person name="Debuchy R."/>
            <person name="Gladieux P."/>
            <person name="Thoren M.H."/>
            <person name="Johannesson H."/>
        </authorList>
    </citation>
    <scope>NUCLEOTIDE SEQUENCE</scope>
    <source>
        <strain evidence="2">FGSC 1904</strain>
    </source>
</reference>
<name>A0AAE0PN62_SORBR</name>
<organism evidence="2 3">
    <name type="scientific">Sordaria brevicollis</name>
    <dbReference type="NCBI Taxonomy" id="83679"/>
    <lineage>
        <taxon>Eukaryota</taxon>
        <taxon>Fungi</taxon>
        <taxon>Dikarya</taxon>
        <taxon>Ascomycota</taxon>
        <taxon>Pezizomycotina</taxon>
        <taxon>Sordariomycetes</taxon>
        <taxon>Sordariomycetidae</taxon>
        <taxon>Sordariales</taxon>
        <taxon>Sordariaceae</taxon>
        <taxon>Sordaria</taxon>
    </lineage>
</organism>
<keyword evidence="1" id="KW-0732">Signal</keyword>
<dbReference type="Proteomes" id="UP001281003">
    <property type="component" value="Unassembled WGS sequence"/>
</dbReference>
<dbReference type="EMBL" id="JAUTDP010000001">
    <property type="protein sequence ID" value="KAK3402912.1"/>
    <property type="molecule type" value="Genomic_DNA"/>
</dbReference>
<feature type="signal peptide" evidence="1">
    <location>
        <begin position="1"/>
        <end position="27"/>
    </location>
</feature>
<keyword evidence="3" id="KW-1185">Reference proteome</keyword>
<dbReference type="AlphaFoldDB" id="A0AAE0PN62"/>
<accession>A0AAE0PN62</accession>
<evidence type="ECO:0000313" key="3">
    <source>
        <dbReference type="Proteomes" id="UP001281003"/>
    </source>
</evidence>
<feature type="chain" id="PRO_5042128501" evidence="1">
    <location>
        <begin position="28"/>
        <end position="123"/>
    </location>
</feature>
<protein>
    <submittedName>
        <fullName evidence="2">Uncharacterized protein</fullName>
    </submittedName>
</protein>
<reference evidence="2" key="1">
    <citation type="journal article" date="2023" name="Mol. Phylogenet. Evol.">
        <title>Genome-scale phylogeny and comparative genomics of the fungal order Sordariales.</title>
        <authorList>
            <person name="Hensen N."/>
            <person name="Bonometti L."/>
            <person name="Westerberg I."/>
            <person name="Brannstrom I.O."/>
            <person name="Guillou S."/>
            <person name="Cros-Aarteil S."/>
            <person name="Calhoun S."/>
            <person name="Haridas S."/>
            <person name="Kuo A."/>
            <person name="Mondo S."/>
            <person name="Pangilinan J."/>
            <person name="Riley R."/>
            <person name="LaButti K."/>
            <person name="Andreopoulos B."/>
            <person name="Lipzen A."/>
            <person name="Chen C."/>
            <person name="Yan M."/>
            <person name="Daum C."/>
            <person name="Ng V."/>
            <person name="Clum A."/>
            <person name="Steindorff A."/>
            <person name="Ohm R.A."/>
            <person name="Martin F."/>
            <person name="Silar P."/>
            <person name="Natvig D.O."/>
            <person name="Lalanne C."/>
            <person name="Gautier V."/>
            <person name="Ament-Velasquez S.L."/>
            <person name="Kruys A."/>
            <person name="Hutchinson M.I."/>
            <person name="Powell A.J."/>
            <person name="Barry K."/>
            <person name="Miller A.N."/>
            <person name="Grigoriev I.V."/>
            <person name="Debuchy R."/>
            <person name="Gladieux P."/>
            <person name="Hiltunen Thoren M."/>
            <person name="Johannesson H."/>
        </authorList>
    </citation>
    <scope>NUCLEOTIDE SEQUENCE</scope>
    <source>
        <strain evidence="2">FGSC 1904</strain>
    </source>
</reference>